<feature type="domain" description="NTF2-like N-terminal transpeptidase" evidence="3">
    <location>
        <begin position="31"/>
        <end position="139"/>
    </location>
</feature>
<proteinExistence type="predicted"/>
<reference evidence="4 5" key="1">
    <citation type="submission" date="2016-10" db="EMBL/GenBank/DDBJ databases">
        <authorList>
            <person name="de Groot N.N."/>
        </authorList>
    </citation>
    <scope>NUCLEOTIDE SEQUENCE [LARGE SCALE GENOMIC DNA]</scope>
    <source>
        <strain>J11</strain>
        <strain evidence="5">PG 39</strain>
    </source>
</reference>
<dbReference type="GO" id="GO:0071972">
    <property type="term" value="F:peptidoglycan L,D-transpeptidase activity"/>
    <property type="evidence" value="ECO:0007669"/>
    <property type="project" value="TreeGrafter"/>
</dbReference>
<evidence type="ECO:0000259" key="3">
    <source>
        <dbReference type="Pfam" id="PF05223"/>
    </source>
</evidence>
<accession>A0A1I2R7F5</accession>
<dbReference type="EMBL" id="FOPJ01000003">
    <property type="protein sequence ID" value="SFG36418.1"/>
    <property type="molecule type" value="Genomic_DNA"/>
</dbReference>
<evidence type="ECO:0000259" key="2">
    <source>
        <dbReference type="Pfam" id="PF00905"/>
    </source>
</evidence>
<dbReference type="GO" id="GO:0008658">
    <property type="term" value="F:penicillin binding"/>
    <property type="evidence" value="ECO:0007669"/>
    <property type="project" value="InterPro"/>
</dbReference>
<keyword evidence="4" id="KW-0131">Cell cycle</keyword>
<feature type="region of interest" description="Disordered" evidence="1">
    <location>
        <begin position="612"/>
        <end position="638"/>
    </location>
</feature>
<evidence type="ECO:0000313" key="5">
    <source>
        <dbReference type="Proteomes" id="UP000199065"/>
    </source>
</evidence>
<dbReference type="STRING" id="185761.SAMN05660282_00661"/>
<dbReference type="Proteomes" id="UP000199065">
    <property type="component" value="Unassembled WGS sequence"/>
</dbReference>
<feature type="domain" description="Penicillin-binding protein transpeptidase" evidence="2">
    <location>
        <begin position="333"/>
        <end position="596"/>
    </location>
</feature>
<dbReference type="InterPro" id="IPR012338">
    <property type="entry name" value="Beta-lactam/transpept-like"/>
</dbReference>
<dbReference type="OrthoDB" id="5241017at2"/>
<dbReference type="PROSITE" id="PS51257">
    <property type="entry name" value="PROKAR_LIPOPROTEIN"/>
    <property type="match status" value="1"/>
</dbReference>
<dbReference type="PANTHER" id="PTHR30627:SF24">
    <property type="entry name" value="PENICILLIN-BINDING PROTEIN 4B"/>
    <property type="match status" value="1"/>
</dbReference>
<dbReference type="GO" id="GO:0071555">
    <property type="term" value="P:cell wall organization"/>
    <property type="evidence" value="ECO:0007669"/>
    <property type="project" value="TreeGrafter"/>
</dbReference>
<organism evidence="4 5">
    <name type="scientific">Corynebacterium spheniscorum</name>
    <dbReference type="NCBI Taxonomy" id="185761"/>
    <lineage>
        <taxon>Bacteria</taxon>
        <taxon>Bacillati</taxon>
        <taxon>Actinomycetota</taxon>
        <taxon>Actinomycetes</taxon>
        <taxon>Mycobacteriales</taxon>
        <taxon>Corynebacteriaceae</taxon>
        <taxon>Corynebacterium</taxon>
    </lineage>
</organism>
<dbReference type="Pfam" id="PF05223">
    <property type="entry name" value="MecA_N"/>
    <property type="match status" value="1"/>
</dbReference>
<dbReference type="Gene3D" id="3.40.710.10">
    <property type="entry name" value="DD-peptidase/beta-lactamase superfamily"/>
    <property type="match status" value="1"/>
</dbReference>
<keyword evidence="5" id="KW-1185">Reference proteome</keyword>
<evidence type="ECO:0000313" key="4">
    <source>
        <dbReference type="EMBL" id="SFG36418.1"/>
    </source>
</evidence>
<dbReference type="GO" id="GO:0005886">
    <property type="term" value="C:plasma membrane"/>
    <property type="evidence" value="ECO:0007669"/>
    <property type="project" value="TreeGrafter"/>
</dbReference>
<gene>
    <name evidence="4" type="ORF">SAMN05660282_00661</name>
</gene>
<dbReference type="PANTHER" id="PTHR30627">
    <property type="entry name" value="PEPTIDOGLYCAN D,D-TRANSPEPTIDASE"/>
    <property type="match status" value="1"/>
</dbReference>
<feature type="compositionally biased region" description="Pro residues" evidence="1">
    <location>
        <begin position="621"/>
        <end position="638"/>
    </location>
</feature>
<dbReference type="InterPro" id="IPR050515">
    <property type="entry name" value="Beta-lactam/transpept"/>
</dbReference>
<name>A0A1I2R7F5_9CORY</name>
<dbReference type="SUPFAM" id="SSF56601">
    <property type="entry name" value="beta-lactamase/transpeptidase-like"/>
    <property type="match status" value="1"/>
</dbReference>
<dbReference type="RefSeq" id="WP_092284393.1">
    <property type="nucleotide sequence ID" value="NZ_FOPJ01000003.1"/>
</dbReference>
<dbReference type="InterPro" id="IPR007887">
    <property type="entry name" value="MecA_N"/>
</dbReference>
<dbReference type="GO" id="GO:0051301">
    <property type="term" value="P:cell division"/>
    <property type="evidence" value="ECO:0007669"/>
    <property type="project" value="UniProtKB-KW"/>
</dbReference>
<dbReference type="AlphaFoldDB" id="A0A1I2R7F5"/>
<protein>
    <submittedName>
        <fullName evidence="4">Cell division protein FtsI/penicillin-binding protein 2</fullName>
    </submittedName>
</protein>
<dbReference type="Pfam" id="PF00905">
    <property type="entry name" value="Transpeptidase"/>
    <property type="match status" value="1"/>
</dbReference>
<dbReference type="GO" id="GO:0046677">
    <property type="term" value="P:response to antibiotic"/>
    <property type="evidence" value="ECO:0007669"/>
    <property type="project" value="InterPro"/>
</dbReference>
<keyword evidence="4" id="KW-0132">Cell division</keyword>
<sequence length="638" mass="68113">MTPRRPRGFIFLLACTLGATTLVGCTPKPDTADPIAKEFLAALESGDEDTIKELIDRPQDALPLIESTKKGLQAEKLEANLEQVDGGENLATARYSLKWILPRERVVEYQTQMTLTKAKEKWRVRWQPTIMHPRLGAHQHLELRSVPAKRANIVSSDGVSIYEPGINYRLLVDAKGLDARDISTVSFKVSEALRHAHQTDPRVVERSPEELAGAFQGSAGPYSVALLGEKEYAVTKDELAGLPSVRFNPEAAIVSKEPNFAPDIMSRVVKIVEDRLDGDNGWKVTIATQDGAPIDDVEYHDAKPAPSIRVSLDRNVQQAAQDAVNLRPEMQAMMVAIRPSTGELLAVAQTAEADKDGPLALMGQYPPGSTFKMITAASGMENHGLNPGSPVPCPGTMDIYGRIVSNYNQFGLGTVPMETAFARSCNTTFAKVSTDLAPGQLKATAKEFGLGVDYTIAGIDTVTGSVPEGETPLDRTEAGYGQGLDLVSPFGVALVAATAAAGKTPLPKLIDGLPTEVSEVVGAPPQHVIDNLRQMMRSVVTHGTAAGMQAEGIIRGKTGEAEINDGSHAWFAGYREDDIAFATLIVRGGGSESAVAITDNFFINLDKLRSGVPPAEEEGEVPPPPPGDASPAPAPAAH</sequence>
<evidence type="ECO:0000256" key="1">
    <source>
        <dbReference type="SAM" id="MobiDB-lite"/>
    </source>
</evidence>
<dbReference type="InterPro" id="IPR001460">
    <property type="entry name" value="PCN-bd_Tpept"/>
</dbReference>